<proteinExistence type="predicted"/>
<dbReference type="EMBL" id="JABFCX010000002">
    <property type="protein sequence ID" value="NNU16120.1"/>
    <property type="molecule type" value="Genomic_DNA"/>
</dbReference>
<organism evidence="2 3">
    <name type="scientific">Parvularcula mediterranea</name>
    <dbReference type="NCBI Taxonomy" id="2732508"/>
    <lineage>
        <taxon>Bacteria</taxon>
        <taxon>Pseudomonadati</taxon>
        <taxon>Pseudomonadota</taxon>
        <taxon>Alphaproteobacteria</taxon>
        <taxon>Parvularculales</taxon>
        <taxon>Parvularculaceae</taxon>
        <taxon>Parvularcula</taxon>
    </lineage>
</organism>
<dbReference type="Proteomes" id="UP000536835">
    <property type="component" value="Unassembled WGS sequence"/>
</dbReference>
<keyword evidence="3" id="KW-1185">Reference proteome</keyword>
<evidence type="ECO:0000313" key="2">
    <source>
        <dbReference type="EMBL" id="NNU16120.1"/>
    </source>
</evidence>
<reference evidence="2 3" key="1">
    <citation type="submission" date="2020-05" db="EMBL/GenBank/DDBJ databases">
        <title>Parvularcula mediterraneae sp. nov., isolated from polypropylene straw from shallow seawater of the seashore of Laganas in Zakynthos island, Greece.</title>
        <authorList>
            <person name="Szabo I."/>
            <person name="Al-Omari J."/>
            <person name="Rado J."/>
            <person name="Szerdahelyi G.S."/>
        </authorList>
    </citation>
    <scope>NUCLEOTIDE SEQUENCE [LARGE SCALE GENOMIC DNA]</scope>
    <source>
        <strain evidence="2 3">ZS-1/3</strain>
    </source>
</reference>
<keyword evidence="1" id="KW-1133">Transmembrane helix</keyword>
<feature type="transmembrane region" description="Helical" evidence="1">
    <location>
        <begin position="37"/>
        <end position="58"/>
    </location>
</feature>
<gene>
    <name evidence="2" type="ORF">HK107_07270</name>
</gene>
<comment type="caution">
    <text evidence="2">The sequence shown here is derived from an EMBL/GenBank/DDBJ whole genome shotgun (WGS) entry which is preliminary data.</text>
</comment>
<dbReference type="AlphaFoldDB" id="A0A7Y3RLC0"/>
<evidence type="ECO:0000256" key="1">
    <source>
        <dbReference type="SAM" id="Phobius"/>
    </source>
</evidence>
<dbReference type="RefSeq" id="WP_173198090.1">
    <property type="nucleotide sequence ID" value="NZ_JABFCX010000002.1"/>
</dbReference>
<sequence length="67" mass="7156">MTQTLVETRAFIAVMLVSGVIAMIFGFVELGTDSGPASAALSFLIAASFFIVAAISLWRRSAHRHSN</sequence>
<keyword evidence="1" id="KW-0472">Membrane</keyword>
<protein>
    <submittedName>
        <fullName evidence="2">Uncharacterized protein</fullName>
    </submittedName>
</protein>
<accession>A0A7Y3RLC0</accession>
<feature type="transmembrane region" description="Helical" evidence="1">
    <location>
        <begin position="12"/>
        <end position="31"/>
    </location>
</feature>
<name>A0A7Y3RLC0_9PROT</name>
<keyword evidence="1" id="KW-0812">Transmembrane</keyword>
<evidence type="ECO:0000313" key="3">
    <source>
        <dbReference type="Proteomes" id="UP000536835"/>
    </source>
</evidence>